<dbReference type="RefSeq" id="WP_073290290.1">
    <property type="nucleotide sequence ID" value="NZ_FRCP01000021.1"/>
</dbReference>
<dbReference type="SUPFAM" id="SSF57802">
    <property type="entry name" value="Rubredoxin-like"/>
    <property type="match status" value="1"/>
</dbReference>
<dbReference type="InterPro" id="IPR024934">
    <property type="entry name" value="Rubredoxin-like_dom"/>
</dbReference>
<dbReference type="EMBL" id="FRCP01000021">
    <property type="protein sequence ID" value="SHM90081.1"/>
    <property type="molecule type" value="Genomic_DNA"/>
</dbReference>
<dbReference type="GO" id="GO:0005506">
    <property type="term" value="F:iron ion binding"/>
    <property type="evidence" value="ECO:0007669"/>
    <property type="project" value="InterPro"/>
</dbReference>
<dbReference type="STRING" id="1120996.SAMN02746066_03804"/>
<evidence type="ECO:0000313" key="4">
    <source>
        <dbReference type="Proteomes" id="UP000184038"/>
    </source>
</evidence>
<dbReference type="Gene3D" id="2.20.28.10">
    <property type="match status" value="1"/>
</dbReference>
<protein>
    <recommendedName>
        <fullName evidence="2">Rubredoxin-like domain-containing protein</fullName>
    </recommendedName>
</protein>
<feature type="domain" description="Rubredoxin-like" evidence="2">
    <location>
        <begin position="2"/>
        <end position="36"/>
    </location>
</feature>
<dbReference type="OrthoDB" id="9799749at2"/>
<proteinExistence type="predicted"/>
<evidence type="ECO:0000256" key="1">
    <source>
        <dbReference type="ARBA" id="ARBA00001965"/>
    </source>
</evidence>
<reference evidence="3 4" key="1">
    <citation type="submission" date="2016-11" db="EMBL/GenBank/DDBJ databases">
        <authorList>
            <person name="Jaros S."/>
            <person name="Januszkiewicz K."/>
            <person name="Wedrychowicz H."/>
        </authorList>
    </citation>
    <scope>NUCLEOTIDE SEQUENCE [LARGE SCALE GENOMIC DNA]</scope>
    <source>
        <strain evidence="3 4">DSM 15930</strain>
    </source>
</reference>
<organism evidence="3 4">
    <name type="scientific">Anaerosporobacter mobilis DSM 15930</name>
    <dbReference type="NCBI Taxonomy" id="1120996"/>
    <lineage>
        <taxon>Bacteria</taxon>
        <taxon>Bacillati</taxon>
        <taxon>Bacillota</taxon>
        <taxon>Clostridia</taxon>
        <taxon>Lachnospirales</taxon>
        <taxon>Lachnospiraceae</taxon>
        <taxon>Anaerosporobacter</taxon>
    </lineage>
</organism>
<dbReference type="PROSITE" id="PS50903">
    <property type="entry name" value="RUBREDOXIN_LIKE"/>
    <property type="match status" value="1"/>
</dbReference>
<keyword evidence="4" id="KW-1185">Reference proteome</keyword>
<dbReference type="Proteomes" id="UP000184038">
    <property type="component" value="Unassembled WGS sequence"/>
</dbReference>
<evidence type="ECO:0000313" key="3">
    <source>
        <dbReference type="EMBL" id="SHM90081.1"/>
    </source>
</evidence>
<gene>
    <name evidence="3" type="ORF">SAMN02746066_03804</name>
</gene>
<evidence type="ECO:0000259" key="2">
    <source>
        <dbReference type="PROSITE" id="PS50903"/>
    </source>
</evidence>
<dbReference type="InterPro" id="IPR048574">
    <property type="entry name" value="RUBY_RBDX"/>
</dbReference>
<dbReference type="AlphaFoldDB" id="A0A1M7MGX1"/>
<name>A0A1M7MGX1_9FIRM</name>
<sequence length="111" mass="12372">MEKIFKCSICGYIAEGIEAPEVCPKCGLGKEKFVELSEEDAKKIYASDRTNNIHAEIIVLADRIAELSKEGIEENLDPKCVSAFEKAKNEAWVIKQRCKAELAGHMANGKW</sequence>
<comment type="cofactor">
    <cofactor evidence="1">
        <name>Fe(3+)</name>
        <dbReference type="ChEBI" id="CHEBI:29034"/>
    </cofactor>
</comment>
<accession>A0A1M7MGX1</accession>
<dbReference type="Pfam" id="PF21349">
    <property type="entry name" value="RUBY_RBDX"/>
    <property type="match status" value="1"/>
</dbReference>